<gene>
    <name evidence="4" type="ORF">A0U89_00125</name>
</gene>
<dbReference type="NCBIfam" id="TIGR00730">
    <property type="entry name" value="Rossman fold protein, TIGR00730 family"/>
    <property type="match status" value="1"/>
</dbReference>
<dbReference type="KEGG" id="kba:A0U89_00125"/>
<evidence type="ECO:0000313" key="5">
    <source>
        <dbReference type="Proteomes" id="UP000179145"/>
    </source>
</evidence>
<dbReference type="EMBL" id="CP014674">
    <property type="protein sequence ID" value="AOX15794.1"/>
    <property type="molecule type" value="Genomic_DNA"/>
</dbReference>
<dbReference type="InterPro" id="IPR005269">
    <property type="entry name" value="LOG"/>
</dbReference>
<dbReference type="InterPro" id="IPR031100">
    <property type="entry name" value="LOG_fam"/>
</dbReference>
<dbReference type="GO" id="GO:0005829">
    <property type="term" value="C:cytosol"/>
    <property type="evidence" value="ECO:0007669"/>
    <property type="project" value="TreeGrafter"/>
</dbReference>
<evidence type="ECO:0000256" key="1">
    <source>
        <dbReference type="ARBA" id="ARBA00000274"/>
    </source>
</evidence>
<dbReference type="OrthoDB" id="9801098at2"/>
<evidence type="ECO:0000256" key="3">
    <source>
        <dbReference type="RuleBase" id="RU363015"/>
    </source>
</evidence>
<dbReference type="Gene3D" id="3.40.50.450">
    <property type="match status" value="1"/>
</dbReference>
<dbReference type="GO" id="GO:0009691">
    <property type="term" value="P:cytokinin biosynthetic process"/>
    <property type="evidence" value="ECO:0007669"/>
    <property type="project" value="UniProtKB-UniRule"/>
</dbReference>
<dbReference type="GO" id="GO:0008714">
    <property type="term" value="F:AMP nucleosidase activity"/>
    <property type="evidence" value="ECO:0007669"/>
    <property type="project" value="UniProtKB-EC"/>
</dbReference>
<evidence type="ECO:0000256" key="2">
    <source>
        <dbReference type="ARBA" id="ARBA00006763"/>
    </source>
</evidence>
<sequence length="193" mass="20807">MTIAAAAVFCGSRHGNAPIYSEAAESLGRGLAEAGIRLVYGGGAVGLMGVVADSTLRAGGSVSGVIPNFLHNREVMHEGVTDLIVTDSMHDRKRLMFAQADAFLILPGGLGTFDEFMEILTWRQLSLHNKPILLVNVGGWGRFIVSALENAVEQGFANSSVLELYDVVEDVPAALERLKLFDVSEEFEETERL</sequence>
<proteinExistence type="inferred from homology"/>
<dbReference type="EC" id="3.2.2.n1" evidence="3"/>
<organism evidence="4 5">
    <name type="scientific">Kozakia baliensis</name>
    <dbReference type="NCBI Taxonomy" id="153496"/>
    <lineage>
        <taxon>Bacteria</taxon>
        <taxon>Pseudomonadati</taxon>
        <taxon>Pseudomonadota</taxon>
        <taxon>Alphaproteobacteria</taxon>
        <taxon>Acetobacterales</taxon>
        <taxon>Acetobacteraceae</taxon>
        <taxon>Kozakia</taxon>
    </lineage>
</organism>
<dbReference type="SUPFAM" id="SSF102405">
    <property type="entry name" value="MCP/YpsA-like"/>
    <property type="match status" value="1"/>
</dbReference>
<dbReference type="eggNOG" id="COG1611">
    <property type="taxonomic scope" value="Bacteria"/>
</dbReference>
<keyword evidence="5" id="KW-1185">Reference proteome</keyword>
<dbReference type="STRING" id="153496.A0U89_00125"/>
<dbReference type="PANTHER" id="PTHR31223">
    <property type="entry name" value="LOG FAMILY PROTEIN YJL055W"/>
    <property type="match status" value="1"/>
</dbReference>
<comment type="similarity">
    <text evidence="2 3">Belongs to the LOG family.</text>
</comment>
<reference evidence="4 5" key="1">
    <citation type="journal article" date="2016" name="Microb. Cell Fact.">
        <title>Dissection of exopolysaccharide biosynthesis in Kozakia baliensis.</title>
        <authorList>
            <person name="Brandt J.U."/>
            <person name="Jakob F."/>
            <person name="Behr J."/>
            <person name="Geissler A.J."/>
            <person name="Vogel R.F."/>
        </authorList>
    </citation>
    <scope>NUCLEOTIDE SEQUENCE [LARGE SCALE GENOMIC DNA]</scope>
    <source>
        <strain evidence="4 5">DSM 14400</strain>
    </source>
</reference>
<keyword evidence="3" id="KW-0378">Hydrolase</keyword>
<comment type="catalytic activity">
    <reaction evidence="1">
        <text>AMP + H2O = D-ribose 5-phosphate + adenine</text>
        <dbReference type="Rhea" id="RHEA:20129"/>
        <dbReference type="ChEBI" id="CHEBI:15377"/>
        <dbReference type="ChEBI" id="CHEBI:16708"/>
        <dbReference type="ChEBI" id="CHEBI:78346"/>
        <dbReference type="ChEBI" id="CHEBI:456215"/>
        <dbReference type="EC" id="3.2.2.4"/>
    </reaction>
</comment>
<dbReference type="PANTHER" id="PTHR31223:SF70">
    <property type="entry name" value="LOG FAMILY PROTEIN YJL055W"/>
    <property type="match status" value="1"/>
</dbReference>
<name>A0A1D8UQ76_9PROT</name>
<keyword evidence="3" id="KW-0203">Cytokinin biosynthesis</keyword>
<dbReference type="Proteomes" id="UP000179145">
    <property type="component" value="Chromosome"/>
</dbReference>
<dbReference type="RefSeq" id="WP_051625940.1">
    <property type="nucleotide sequence ID" value="NZ_BJVW01000007.1"/>
</dbReference>
<evidence type="ECO:0000313" key="4">
    <source>
        <dbReference type="EMBL" id="AOX15794.1"/>
    </source>
</evidence>
<accession>A0A1D8UQ76</accession>
<dbReference type="AlphaFoldDB" id="A0A1D8UQ76"/>
<protein>
    <recommendedName>
        <fullName evidence="3">Cytokinin riboside 5'-monophosphate phosphoribohydrolase</fullName>
        <ecNumber evidence="3">3.2.2.n1</ecNumber>
    </recommendedName>
</protein>
<dbReference type="Pfam" id="PF03641">
    <property type="entry name" value="Lysine_decarbox"/>
    <property type="match status" value="1"/>
</dbReference>